<dbReference type="RefSeq" id="WP_254743063.1">
    <property type="nucleotide sequence ID" value="NZ_JANCLU010000012.1"/>
</dbReference>
<evidence type="ECO:0000313" key="3">
    <source>
        <dbReference type="Proteomes" id="UP001205890"/>
    </source>
</evidence>
<keyword evidence="1" id="KW-0472">Membrane</keyword>
<comment type="caution">
    <text evidence="2">The sequence shown here is derived from an EMBL/GenBank/DDBJ whole genome shotgun (WGS) entry which is preliminary data.</text>
</comment>
<keyword evidence="3" id="KW-1185">Reference proteome</keyword>
<accession>A0ABT1LEW2</accession>
<evidence type="ECO:0000256" key="1">
    <source>
        <dbReference type="SAM" id="Phobius"/>
    </source>
</evidence>
<dbReference type="Proteomes" id="UP001205890">
    <property type="component" value="Unassembled WGS sequence"/>
</dbReference>
<organism evidence="2 3">
    <name type="scientific">Alsobacter ponti</name>
    <dbReference type="NCBI Taxonomy" id="2962936"/>
    <lineage>
        <taxon>Bacteria</taxon>
        <taxon>Pseudomonadati</taxon>
        <taxon>Pseudomonadota</taxon>
        <taxon>Alphaproteobacteria</taxon>
        <taxon>Hyphomicrobiales</taxon>
        <taxon>Alsobacteraceae</taxon>
        <taxon>Alsobacter</taxon>
    </lineage>
</organism>
<feature type="transmembrane region" description="Helical" evidence="1">
    <location>
        <begin position="43"/>
        <end position="74"/>
    </location>
</feature>
<gene>
    <name evidence="2" type="ORF">NK718_13250</name>
</gene>
<reference evidence="2 3" key="1">
    <citation type="submission" date="2022-07" db="EMBL/GenBank/DDBJ databases">
        <authorList>
            <person name="Li W.-J."/>
            <person name="Deng Q.-Q."/>
        </authorList>
    </citation>
    <scope>NUCLEOTIDE SEQUENCE [LARGE SCALE GENOMIC DNA]</scope>
    <source>
        <strain evidence="2 3">SYSU M60028</strain>
    </source>
</reference>
<dbReference type="Pfam" id="PF07332">
    <property type="entry name" value="Phage_holin_3_6"/>
    <property type="match status" value="1"/>
</dbReference>
<dbReference type="InterPro" id="IPR009937">
    <property type="entry name" value="Phage_holin_3_6"/>
</dbReference>
<keyword evidence="1" id="KW-0812">Transmembrane</keyword>
<proteinExistence type="predicted"/>
<sequence>MSDERTGQSLPDLFADVLSQVTNLFRTEVRLAKAEMSEKIGDLVSSAGMIIAGAVLLIAAGILFLQGIVLLLVWFGMPEVWATFAVAVVVGIVGYIVVRKGLSNLSVEQLTPERTIHSLNRDAAVAKEQVQ</sequence>
<feature type="transmembrane region" description="Helical" evidence="1">
    <location>
        <begin position="80"/>
        <end position="98"/>
    </location>
</feature>
<dbReference type="EMBL" id="JANCLU010000012">
    <property type="protein sequence ID" value="MCP8939486.1"/>
    <property type="molecule type" value="Genomic_DNA"/>
</dbReference>
<evidence type="ECO:0000313" key="2">
    <source>
        <dbReference type="EMBL" id="MCP8939486.1"/>
    </source>
</evidence>
<keyword evidence="1" id="KW-1133">Transmembrane helix</keyword>
<name>A0ABT1LEW2_9HYPH</name>
<protein>
    <submittedName>
        <fullName evidence="2">Phage holin family protein</fullName>
    </submittedName>
</protein>